<dbReference type="AlphaFoldDB" id="A0A4R8G997"/>
<keyword evidence="1" id="KW-0472">Membrane</keyword>
<reference evidence="2 3" key="1">
    <citation type="submission" date="2019-03" db="EMBL/GenBank/DDBJ databases">
        <title>Genomic Encyclopedia of Type Strains, Phase IV (KMG-IV): sequencing the most valuable type-strain genomes for metagenomic binning, comparative biology and taxonomic classification.</title>
        <authorList>
            <person name="Goeker M."/>
        </authorList>
    </citation>
    <scope>NUCLEOTIDE SEQUENCE [LARGE SCALE GENOMIC DNA]</scope>
    <source>
        <strain evidence="2 3">JA181</strain>
    </source>
</reference>
<keyword evidence="1" id="KW-1133">Transmembrane helix</keyword>
<name>A0A4R8G997_9RHOB</name>
<comment type="caution">
    <text evidence="2">The sequence shown here is derived from an EMBL/GenBank/DDBJ whole genome shotgun (WGS) entry which is preliminary data.</text>
</comment>
<gene>
    <name evidence="2" type="ORF">EV657_102181</name>
</gene>
<dbReference type="Proteomes" id="UP000295484">
    <property type="component" value="Unassembled WGS sequence"/>
</dbReference>
<keyword evidence="1" id="KW-0812">Transmembrane</keyword>
<protein>
    <submittedName>
        <fullName evidence="2">Uncharacterized protein</fullName>
    </submittedName>
</protein>
<evidence type="ECO:0000313" key="2">
    <source>
        <dbReference type="EMBL" id="TDX33304.1"/>
    </source>
</evidence>
<dbReference type="EMBL" id="SOEB01000002">
    <property type="protein sequence ID" value="TDX33304.1"/>
    <property type="molecule type" value="Genomic_DNA"/>
</dbReference>
<evidence type="ECO:0000256" key="1">
    <source>
        <dbReference type="SAM" id="Phobius"/>
    </source>
</evidence>
<sequence>MIRPARTARMAKTGVRVVSVAVPMMVIVIVVMVVRMIVHDLAYFR</sequence>
<feature type="transmembrane region" description="Helical" evidence="1">
    <location>
        <begin position="20"/>
        <end position="38"/>
    </location>
</feature>
<organism evidence="2 3">
    <name type="scientific">Rhodovulum visakhapatnamense</name>
    <dbReference type="NCBI Taxonomy" id="364297"/>
    <lineage>
        <taxon>Bacteria</taxon>
        <taxon>Pseudomonadati</taxon>
        <taxon>Pseudomonadota</taxon>
        <taxon>Alphaproteobacteria</taxon>
        <taxon>Rhodobacterales</taxon>
        <taxon>Paracoccaceae</taxon>
        <taxon>Rhodovulum</taxon>
    </lineage>
</organism>
<proteinExistence type="predicted"/>
<evidence type="ECO:0000313" key="3">
    <source>
        <dbReference type="Proteomes" id="UP000295484"/>
    </source>
</evidence>
<accession>A0A4R8G997</accession>